<dbReference type="OrthoDB" id="8706846at2"/>
<name>A0A3B0AR75_9BACL</name>
<gene>
    <name evidence="1" type="ORF">D7M11_34555</name>
</gene>
<evidence type="ECO:0000313" key="1">
    <source>
        <dbReference type="EMBL" id="RKN62998.1"/>
    </source>
</evidence>
<dbReference type="Proteomes" id="UP000282311">
    <property type="component" value="Unassembled WGS sequence"/>
</dbReference>
<dbReference type="RefSeq" id="WP_120751825.1">
    <property type="nucleotide sequence ID" value="NZ_RBAH01000046.1"/>
</dbReference>
<keyword evidence="2" id="KW-1185">Reference proteome</keyword>
<dbReference type="EMBL" id="RBAH01000046">
    <property type="protein sequence ID" value="RKN62998.1"/>
    <property type="molecule type" value="Genomic_DNA"/>
</dbReference>
<dbReference type="AlphaFoldDB" id="A0A3B0AR75"/>
<reference evidence="1 2" key="1">
    <citation type="journal article" date="2007" name="Int. J. Syst. Evol. Microbiol.">
        <title>Paenibacillus ginsengarvi sp. nov., isolated from soil from ginseng cultivation.</title>
        <authorList>
            <person name="Yoon M.H."/>
            <person name="Ten L.N."/>
            <person name="Im W.T."/>
        </authorList>
    </citation>
    <scope>NUCLEOTIDE SEQUENCE [LARGE SCALE GENOMIC DNA]</scope>
    <source>
        <strain evidence="1 2">KCTC 13059</strain>
    </source>
</reference>
<comment type="caution">
    <text evidence="1">The sequence shown here is derived from an EMBL/GenBank/DDBJ whole genome shotgun (WGS) entry which is preliminary data.</text>
</comment>
<organism evidence="1 2">
    <name type="scientific">Paenibacillus ginsengarvi</name>
    <dbReference type="NCBI Taxonomy" id="400777"/>
    <lineage>
        <taxon>Bacteria</taxon>
        <taxon>Bacillati</taxon>
        <taxon>Bacillota</taxon>
        <taxon>Bacilli</taxon>
        <taxon>Bacillales</taxon>
        <taxon>Paenibacillaceae</taxon>
        <taxon>Paenibacillus</taxon>
    </lineage>
</organism>
<sequence>MENKNECCKIYCKSCSCNYNYIILQKAFEFDKQDIEQGMDGEYLEVNGQENSGYKCCRNASISKDTFIVDIDSNEDEINRVEVMLEKVKINNKLLKYLNEILGDKLQVID</sequence>
<evidence type="ECO:0000313" key="2">
    <source>
        <dbReference type="Proteomes" id="UP000282311"/>
    </source>
</evidence>
<accession>A0A3B0AR75</accession>
<proteinExistence type="predicted"/>
<protein>
    <submittedName>
        <fullName evidence="1">Uncharacterized protein</fullName>
    </submittedName>
</protein>